<sequence length="117" mass="13145">MKIKVLGILLILASNTEGFFHWLKHHLITCPFKSLTSIDCPGCGIQRSIVALLQGDFLASFKLYPATIPIVALFGFTIIHLKFDVKNGAFFIKMLYIAVTLIIVSNYIYKIITNQLI</sequence>
<keyword evidence="3" id="KW-1185">Reference proteome</keyword>
<organism evidence="2 3">
    <name type="scientific">Pedobacter cryotolerans</name>
    <dbReference type="NCBI Taxonomy" id="2571270"/>
    <lineage>
        <taxon>Bacteria</taxon>
        <taxon>Pseudomonadati</taxon>
        <taxon>Bacteroidota</taxon>
        <taxon>Sphingobacteriia</taxon>
        <taxon>Sphingobacteriales</taxon>
        <taxon>Sphingobacteriaceae</taxon>
        <taxon>Pedobacter</taxon>
    </lineage>
</organism>
<keyword evidence="1" id="KW-1133">Transmembrane helix</keyword>
<dbReference type="AlphaFoldDB" id="A0A4U1BZQ9"/>
<feature type="transmembrane region" description="Helical" evidence="1">
    <location>
        <begin position="63"/>
        <end position="83"/>
    </location>
</feature>
<evidence type="ECO:0000313" key="3">
    <source>
        <dbReference type="Proteomes" id="UP000310477"/>
    </source>
</evidence>
<evidence type="ECO:0000256" key="1">
    <source>
        <dbReference type="SAM" id="Phobius"/>
    </source>
</evidence>
<evidence type="ECO:0000313" key="2">
    <source>
        <dbReference type="EMBL" id="TKB98033.1"/>
    </source>
</evidence>
<comment type="caution">
    <text evidence="2">The sequence shown here is derived from an EMBL/GenBank/DDBJ whole genome shotgun (WGS) entry which is preliminary data.</text>
</comment>
<proteinExistence type="predicted"/>
<dbReference type="EMBL" id="SWBO01000010">
    <property type="protein sequence ID" value="TKB98033.1"/>
    <property type="molecule type" value="Genomic_DNA"/>
</dbReference>
<dbReference type="InterPro" id="IPR021215">
    <property type="entry name" value="DUF2752"/>
</dbReference>
<keyword evidence="1" id="KW-0812">Transmembrane</keyword>
<name>A0A4U1BZQ9_9SPHI</name>
<dbReference type="Pfam" id="PF10825">
    <property type="entry name" value="DUF2752"/>
    <property type="match status" value="1"/>
</dbReference>
<protein>
    <submittedName>
        <fullName evidence="2">DUF2752 domain-containing protein</fullName>
    </submittedName>
</protein>
<accession>A0A4U1BZQ9</accession>
<feature type="transmembrane region" description="Helical" evidence="1">
    <location>
        <begin position="90"/>
        <end position="109"/>
    </location>
</feature>
<keyword evidence="1" id="KW-0472">Membrane</keyword>
<reference evidence="2 3" key="1">
    <citation type="submission" date="2019-04" db="EMBL/GenBank/DDBJ databases">
        <title>Pedobacter sp. AR-2-6 sp. nov., isolated from Arctic soil.</title>
        <authorList>
            <person name="Dahal R.H."/>
            <person name="Kim D.-U."/>
        </authorList>
    </citation>
    <scope>NUCLEOTIDE SEQUENCE [LARGE SCALE GENOMIC DNA]</scope>
    <source>
        <strain evidence="2 3">AR-2-6</strain>
    </source>
</reference>
<dbReference type="RefSeq" id="WP_136877957.1">
    <property type="nucleotide sequence ID" value="NZ_SWBO01000010.1"/>
</dbReference>
<dbReference type="OrthoDB" id="9815897at2"/>
<gene>
    <name evidence="2" type="ORF">FA045_15330</name>
</gene>
<dbReference type="Proteomes" id="UP000310477">
    <property type="component" value="Unassembled WGS sequence"/>
</dbReference>